<evidence type="ECO:0000313" key="3">
    <source>
        <dbReference type="EMBL" id="MUF07532.1"/>
    </source>
</evidence>
<keyword evidence="1" id="KW-0472">Membrane</keyword>
<dbReference type="InterPro" id="IPR006694">
    <property type="entry name" value="Fatty_acid_hydroxylase"/>
</dbReference>
<feature type="domain" description="Fatty acid hydroxylase" evidence="2">
    <location>
        <begin position="57"/>
        <end position="211"/>
    </location>
</feature>
<dbReference type="AlphaFoldDB" id="A0A6I3WJY6"/>
<accession>A0A6I3WJY6</accession>
<comment type="caution">
    <text evidence="3">The sequence shown here is derived from an EMBL/GenBank/DDBJ whole genome shotgun (WGS) entry which is preliminary data.</text>
</comment>
<feature type="transmembrane region" description="Helical" evidence="1">
    <location>
        <begin position="140"/>
        <end position="159"/>
    </location>
</feature>
<dbReference type="GO" id="GO:0005506">
    <property type="term" value="F:iron ion binding"/>
    <property type="evidence" value="ECO:0007669"/>
    <property type="project" value="InterPro"/>
</dbReference>
<protein>
    <submittedName>
        <fullName evidence="3">Fatty acid hydroxylase family protein</fullName>
    </submittedName>
</protein>
<gene>
    <name evidence="3" type="ORF">GNF76_24580</name>
</gene>
<reference evidence="3 4" key="1">
    <citation type="submission" date="2019-11" db="EMBL/GenBank/DDBJ databases">
        <title>Pseudomonas karstica sp. nov. and Pseudomonas spelaei sp. nov. from karst caves.</title>
        <authorList>
            <person name="Zeman M."/>
        </authorList>
    </citation>
    <scope>NUCLEOTIDE SEQUENCE [LARGE SCALE GENOMIC DNA]</scope>
    <source>
        <strain evidence="3 4">CCM 7893</strain>
    </source>
</reference>
<dbReference type="GO" id="GO:0016491">
    <property type="term" value="F:oxidoreductase activity"/>
    <property type="evidence" value="ECO:0007669"/>
    <property type="project" value="InterPro"/>
</dbReference>
<evidence type="ECO:0000256" key="1">
    <source>
        <dbReference type="SAM" id="Phobius"/>
    </source>
</evidence>
<name>A0A6I3WJY6_9PSED</name>
<dbReference type="Proteomes" id="UP000438196">
    <property type="component" value="Unassembled WGS sequence"/>
</dbReference>
<dbReference type="OrthoDB" id="5965958at2"/>
<keyword evidence="4" id="KW-1185">Reference proteome</keyword>
<sequence length="228" mass="26895">MPHPTEAFRTRYRASVHPRYNPWLHAGFVLGYGLLCITLFWSTAHQIHPLEWLAIPLSLVFFNLCIYLVHRHLGHHKYALAKLFYARHTGDHHSFFTPGHMTYQSAKDWRVILFPAWLIILHSLAITLPAWWLLKQLNPNVAGLFAGCMILGYLLYEIFHACEHLHDTHPLARLPWIRQMRQLHALHHRRELMQGRNFNIVLPLMDYLFGTLHWEPATQEPNDSQERP</sequence>
<evidence type="ECO:0000313" key="4">
    <source>
        <dbReference type="Proteomes" id="UP000438196"/>
    </source>
</evidence>
<feature type="transmembrane region" description="Helical" evidence="1">
    <location>
        <begin position="53"/>
        <end position="70"/>
    </location>
</feature>
<dbReference type="Pfam" id="PF04116">
    <property type="entry name" value="FA_hydroxylase"/>
    <property type="match status" value="1"/>
</dbReference>
<proteinExistence type="predicted"/>
<keyword evidence="1" id="KW-1133">Transmembrane helix</keyword>
<dbReference type="RefSeq" id="WP_155585675.1">
    <property type="nucleotide sequence ID" value="NZ_JBHSTH010000031.1"/>
</dbReference>
<dbReference type="EMBL" id="WNNK01000026">
    <property type="protein sequence ID" value="MUF07532.1"/>
    <property type="molecule type" value="Genomic_DNA"/>
</dbReference>
<feature type="transmembrane region" description="Helical" evidence="1">
    <location>
        <begin position="111"/>
        <end position="134"/>
    </location>
</feature>
<organism evidence="3 4">
    <name type="scientific">Pseudomonas spelaei</name>
    <dbReference type="NCBI Taxonomy" id="1055469"/>
    <lineage>
        <taxon>Bacteria</taxon>
        <taxon>Pseudomonadati</taxon>
        <taxon>Pseudomonadota</taxon>
        <taxon>Gammaproteobacteria</taxon>
        <taxon>Pseudomonadales</taxon>
        <taxon>Pseudomonadaceae</taxon>
        <taxon>Pseudomonas</taxon>
    </lineage>
</organism>
<evidence type="ECO:0000259" key="2">
    <source>
        <dbReference type="Pfam" id="PF04116"/>
    </source>
</evidence>
<keyword evidence="1" id="KW-0812">Transmembrane</keyword>
<dbReference type="GO" id="GO:0008610">
    <property type="term" value="P:lipid biosynthetic process"/>
    <property type="evidence" value="ECO:0007669"/>
    <property type="project" value="InterPro"/>
</dbReference>
<feature type="transmembrane region" description="Helical" evidence="1">
    <location>
        <begin position="20"/>
        <end position="41"/>
    </location>
</feature>